<evidence type="ECO:0000313" key="3">
    <source>
        <dbReference type="Proteomes" id="UP000324800"/>
    </source>
</evidence>
<name>A0A5J4W1J4_9EUKA</name>
<protein>
    <submittedName>
        <fullName evidence="2">Uncharacterized protein</fullName>
    </submittedName>
</protein>
<dbReference type="AlphaFoldDB" id="A0A5J4W1J4"/>
<dbReference type="EMBL" id="SNRW01003997">
    <property type="protein sequence ID" value="KAA6388406.1"/>
    <property type="molecule type" value="Genomic_DNA"/>
</dbReference>
<dbReference type="Proteomes" id="UP000324800">
    <property type="component" value="Unassembled WGS sequence"/>
</dbReference>
<comment type="caution">
    <text evidence="2">The sequence shown here is derived from an EMBL/GenBank/DDBJ whole genome shotgun (WGS) entry which is preliminary data.</text>
</comment>
<reference evidence="2 3" key="1">
    <citation type="submission" date="2019-03" db="EMBL/GenBank/DDBJ databases">
        <title>Single cell metagenomics reveals metabolic interactions within the superorganism composed of flagellate Streblomastix strix and complex community of Bacteroidetes bacteria on its surface.</title>
        <authorList>
            <person name="Treitli S.C."/>
            <person name="Kolisko M."/>
            <person name="Husnik F."/>
            <person name="Keeling P."/>
            <person name="Hampl V."/>
        </authorList>
    </citation>
    <scope>NUCLEOTIDE SEQUENCE [LARGE SCALE GENOMIC DNA]</scope>
    <source>
        <strain evidence="2">ST1C</strain>
    </source>
</reference>
<accession>A0A5J4W1J4</accession>
<organism evidence="2 3">
    <name type="scientific">Streblomastix strix</name>
    <dbReference type="NCBI Taxonomy" id="222440"/>
    <lineage>
        <taxon>Eukaryota</taxon>
        <taxon>Metamonada</taxon>
        <taxon>Preaxostyla</taxon>
        <taxon>Oxymonadida</taxon>
        <taxon>Streblomastigidae</taxon>
        <taxon>Streblomastix</taxon>
    </lineage>
</organism>
<proteinExistence type="predicted"/>
<sequence length="286" mass="34387">MISKMKVKDKQNDQNQQQNQIEINEEIKVDVNADLNKPKQLTLALWFIQRLNRLISPSKSILRCLSILQVFEIFIDYLERESERLFLFEWELSDDIKRKEMKEEKKKNIKDQKKKQREKEMGKITLDIKDEDQSEIDNQQDQTSANVSFEQSNLIKTKQSILIEQFKTRNYIKPIIGGIVQCDNWIQNRNKQKWDKGMLEFSKRRHGNEKYKKRTEMNTKQNRNTNQFDSMFEMDQINELSDVVERLIKRLNRNIGIEFGKWVRKLKMDGNGVEIKNQKKKKLKKQ</sequence>
<evidence type="ECO:0000256" key="1">
    <source>
        <dbReference type="SAM" id="MobiDB-lite"/>
    </source>
</evidence>
<feature type="region of interest" description="Disordered" evidence="1">
    <location>
        <begin position="102"/>
        <end position="123"/>
    </location>
</feature>
<evidence type="ECO:0000313" key="2">
    <source>
        <dbReference type="EMBL" id="KAA6388406.1"/>
    </source>
</evidence>
<gene>
    <name evidence="2" type="ORF">EZS28_016067</name>
</gene>